<dbReference type="RefSeq" id="WP_214156011.1">
    <property type="nucleotide sequence ID" value="NZ_JAHBAY010000004.1"/>
</dbReference>
<keyword evidence="2" id="KW-1185">Reference proteome</keyword>
<dbReference type="EMBL" id="JAHBAY010000004">
    <property type="protein sequence ID" value="MBT0769718.1"/>
    <property type="molecule type" value="Genomic_DNA"/>
</dbReference>
<evidence type="ECO:0000313" key="1">
    <source>
        <dbReference type="EMBL" id="MBT0769718.1"/>
    </source>
</evidence>
<gene>
    <name evidence="1" type="ORF">KIH74_12340</name>
</gene>
<proteinExistence type="predicted"/>
<accession>A0ABS5TFU0</accession>
<reference evidence="1 2" key="1">
    <citation type="submission" date="2021-05" db="EMBL/GenBank/DDBJ databases">
        <title>Kineosporia and Streptomyces sp. nov. two new marine actinobacteria isolated from Coral.</title>
        <authorList>
            <person name="Buangrab K."/>
            <person name="Sutthacheep M."/>
            <person name="Yeemin T."/>
            <person name="Harunari E."/>
            <person name="Igarashi Y."/>
            <person name="Kanchanasin P."/>
            <person name="Tanasupawat S."/>
            <person name="Phongsopitanun W."/>
        </authorList>
    </citation>
    <scope>NUCLEOTIDE SEQUENCE [LARGE SCALE GENOMIC DNA]</scope>
    <source>
        <strain evidence="1 2">J2-2</strain>
    </source>
</reference>
<evidence type="ECO:0000313" key="2">
    <source>
        <dbReference type="Proteomes" id="UP001197247"/>
    </source>
</evidence>
<comment type="caution">
    <text evidence="1">The sequence shown here is derived from an EMBL/GenBank/DDBJ whole genome shotgun (WGS) entry which is preliminary data.</text>
</comment>
<organism evidence="1 2">
    <name type="scientific">Kineosporia corallincola</name>
    <dbReference type="NCBI Taxonomy" id="2835133"/>
    <lineage>
        <taxon>Bacteria</taxon>
        <taxon>Bacillati</taxon>
        <taxon>Actinomycetota</taxon>
        <taxon>Actinomycetes</taxon>
        <taxon>Kineosporiales</taxon>
        <taxon>Kineosporiaceae</taxon>
        <taxon>Kineosporia</taxon>
    </lineage>
</organism>
<name>A0ABS5TFU0_9ACTN</name>
<sequence>MAELVTLDLAPGQEIERGLNSGLFATKDRAPGTASFIGNGPGKAEFEGR</sequence>
<dbReference type="Proteomes" id="UP001197247">
    <property type="component" value="Unassembled WGS sequence"/>
</dbReference>
<protein>
    <submittedName>
        <fullName evidence="1">Uncharacterized protein</fullName>
    </submittedName>
</protein>